<dbReference type="PANTHER" id="PTHR31862">
    <property type="entry name" value="UPF0261 DOMAIN PROTEIN (AFU_ORTHOLOGUE AFUA_1G10120)"/>
    <property type="match status" value="1"/>
</dbReference>
<evidence type="ECO:0000259" key="1">
    <source>
        <dbReference type="Pfam" id="PF06792"/>
    </source>
</evidence>
<proteinExistence type="predicted"/>
<dbReference type="OrthoDB" id="10264588at2759"/>
<dbReference type="Gene3D" id="3.40.50.12030">
    <property type="entry name" value="Uncharacterised protein family UPF0261, NC domain"/>
    <property type="match status" value="1"/>
</dbReference>
<protein>
    <submittedName>
        <fullName evidence="3">Uncharacterized protein</fullName>
    </submittedName>
</protein>
<comment type="caution">
    <text evidence="3">The sequence shown here is derived from an EMBL/GenBank/DDBJ whole genome shotgun (WGS) entry which is preliminary data.</text>
</comment>
<name>A0A3E2H6U6_SCYLI</name>
<dbReference type="PANTHER" id="PTHR31862:SF1">
    <property type="entry name" value="UPF0261 DOMAIN PROTEIN (AFU_ORTHOLOGUE AFUA_1G10120)"/>
    <property type="match status" value="1"/>
</dbReference>
<feature type="non-terminal residue" evidence="3">
    <location>
        <position position="428"/>
    </location>
</feature>
<feature type="non-terminal residue" evidence="3">
    <location>
        <position position="1"/>
    </location>
</feature>
<dbReference type="PIRSF" id="PIRSF033271">
    <property type="entry name" value="UCP033271"/>
    <property type="match status" value="1"/>
</dbReference>
<dbReference type="InterPro" id="IPR056778">
    <property type="entry name" value="UPF0261_C"/>
</dbReference>
<dbReference type="EMBL" id="NCSJ02000143">
    <property type="protein sequence ID" value="RFU29001.1"/>
    <property type="molecule type" value="Genomic_DNA"/>
</dbReference>
<feature type="domain" description="UPF0261" evidence="2">
    <location>
        <begin position="202"/>
        <end position="424"/>
    </location>
</feature>
<evidence type="ECO:0000259" key="2">
    <source>
        <dbReference type="Pfam" id="PF23189"/>
    </source>
</evidence>
<dbReference type="InterPro" id="IPR044122">
    <property type="entry name" value="UPF0261_N"/>
</dbReference>
<dbReference type="NCBIfam" id="NF002674">
    <property type="entry name" value="PRK02399.1-2"/>
    <property type="match status" value="1"/>
</dbReference>
<dbReference type="InterPro" id="IPR051353">
    <property type="entry name" value="Tobamovirus_resist_UPF0261"/>
</dbReference>
<feature type="domain" description="UPF0261" evidence="1">
    <location>
        <begin position="4"/>
        <end position="186"/>
    </location>
</feature>
<dbReference type="InterPro" id="IPR008322">
    <property type="entry name" value="UPF0261"/>
</dbReference>
<dbReference type="OMA" id="RIAITMF"/>
<dbReference type="Proteomes" id="UP000258309">
    <property type="component" value="Unassembled WGS sequence"/>
</dbReference>
<dbReference type="STRING" id="5539.A0A3E2H6U6"/>
<reference evidence="3 4" key="1">
    <citation type="submission" date="2018-05" db="EMBL/GenBank/DDBJ databases">
        <title>Draft genome sequence of Scytalidium lignicola DSM 105466, a ubiquitous saprotrophic fungus.</title>
        <authorList>
            <person name="Buettner E."/>
            <person name="Gebauer A.M."/>
            <person name="Hofrichter M."/>
            <person name="Liers C."/>
            <person name="Kellner H."/>
        </authorList>
    </citation>
    <scope>NUCLEOTIDE SEQUENCE [LARGE SCALE GENOMIC DNA]</scope>
    <source>
        <strain evidence="3 4">DSM 105466</strain>
    </source>
</reference>
<accession>A0A3E2H6U6</accession>
<dbReference type="Pfam" id="PF23189">
    <property type="entry name" value="UPF0261_C"/>
    <property type="match status" value="1"/>
</dbReference>
<dbReference type="CDD" id="cd15488">
    <property type="entry name" value="Tm-1-like"/>
    <property type="match status" value="1"/>
</dbReference>
<gene>
    <name evidence="3" type="ORF">B7463_g7340</name>
</gene>
<dbReference type="AlphaFoldDB" id="A0A3E2H6U6"/>
<evidence type="ECO:0000313" key="4">
    <source>
        <dbReference type="Proteomes" id="UP000258309"/>
    </source>
</evidence>
<organism evidence="3 4">
    <name type="scientific">Scytalidium lignicola</name>
    <name type="common">Hyphomycete</name>
    <dbReference type="NCBI Taxonomy" id="5539"/>
    <lineage>
        <taxon>Eukaryota</taxon>
        <taxon>Fungi</taxon>
        <taxon>Dikarya</taxon>
        <taxon>Ascomycota</taxon>
        <taxon>Pezizomycotina</taxon>
        <taxon>Leotiomycetes</taxon>
        <taxon>Leotiomycetes incertae sedis</taxon>
        <taxon>Scytalidium</taxon>
    </lineage>
</organism>
<dbReference type="Gene3D" id="3.40.50.12020">
    <property type="entry name" value="Uncharacterised protein family UPF0261, NN domain"/>
    <property type="match status" value="1"/>
</dbReference>
<evidence type="ECO:0000313" key="3">
    <source>
        <dbReference type="EMBL" id="RFU29001.1"/>
    </source>
</evidence>
<sequence>MIKPTVLILGTCDTKLPELLYLRSQVLYHGQNGGIKVSLADTGRTSISHPFIDIPQSAILSYIPNGDGKVPPDLRTLPRSEVIKTMIVATTSLVKDLYKSNSIHGIISIGGSGGTSLSAAVMRNALPVGFPKLIVSTMASGDVSSFVGETDITMMHSVVDVAGLPSLLRFVLDNAAGAIVGMSLAYYSRRQSSTTGEKQKKRRVIAITMFGVTTPAVDAAVAYISSVAENIEVLVFHATGSGGRAMERLIIEGRVDGVLDLTTTELADELVGGVLTAGPDRLTAASKRGIPQVVSLGALDMVNFGPWNTVPKSFLERKLHEHNPSVTLLRTSPAECKILGTQIAEKLRTHTTDPSLVEVWIPKGGVSMLSVPGGDFADPEADEALFSSLKDGLQGSRIKVIEDKRSINDEGFAVGMAKKLLKMMGVVS</sequence>
<keyword evidence="4" id="KW-1185">Reference proteome</keyword>
<dbReference type="Pfam" id="PF06792">
    <property type="entry name" value="UPF0261"/>
    <property type="match status" value="1"/>
</dbReference>